<dbReference type="EMBL" id="KN831961">
    <property type="protein sequence ID" value="KIO07209.1"/>
    <property type="molecule type" value="Genomic_DNA"/>
</dbReference>
<dbReference type="Proteomes" id="UP000054217">
    <property type="component" value="Unassembled WGS sequence"/>
</dbReference>
<proteinExistence type="predicted"/>
<feature type="non-terminal residue" evidence="1">
    <location>
        <position position="59"/>
    </location>
</feature>
<reference evidence="2" key="2">
    <citation type="submission" date="2015-01" db="EMBL/GenBank/DDBJ databases">
        <title>Evolutionary Origins and Diversification of the Mycorrhizal Mutualists.</title>
        <authorList>
            <consortium name="DOE Joint Genome Institute"/>
            <consortium name="Mycorrhizal Genomics Consortium"/>
            <person name="Kohler A."/>
            <person name="Kuo A."/>
            <person name="Nagy L.G."/>
            <person name="Floudas D."/>
            <person name="Copeland A."/>
            <person name="Barry K.W."/>
            <person name="Cichocki N."/>
            <person name="Veneault-Fourrey C."/>
            <person name="LaButti K."/>
            <person name="Lindquist E.A."/>
            <person name="Lipzen A."/>
            <person name="Lundell T."/>
            <person name="Morin E."/>
            <person name="Murat C."/>
            <person name="Riley R."/>
            <person name="Ohm R."/>
            <person name="Sun H."/>
            <person name="Tunlid A."/>
            <person name="Henrissat B."/>
            <person name="Grigoriev I.V."/>
            <person name="Hibbett D.S."/>
            <person name="Martin F."/>
        </authorList>
    </citation>
    <scope>NUCLEOTIDE SEQUENCE [LARGE SCALE GENOMIC DNA]</scope>
    <source>
        <strain evidence="2">Marx 270</strain>
    </source>
</reference>
<keyword evidence="2" id="KW-1185">Reference proteome</keyword>
<dbReference type="AlphaFoldDB" id="A0A0C3PGW2"/>
<name>A0A0C3PGW2_PISTI</name>
<reference evidence="1 2" key="1">
    <citation type="submission" date="2014-04" db="EMBL/GenBank/DDBJ databases">
        <authorList>
            <consortium name="DOE Joint Genome Institute"/>
            <person name="Kuo A."/>
            <person name="Kohler A."/>
            <person name="Costa M.D."/>
            <person name="Nagy L.G."/>
            <person name="Floudas D."/>
            <person name="Copeland A."/>
            <person name="Barry K.W."/>
            <person name="Cichocki N."/>
            <person name="Veneault-Fourrey C."/>
            <person name="LaButti K."/>
            <person name="Lindquist E.A."/>
            <person name="Lipzen A."/>
            <person name="Lundell T."/>
            <person name="Morin E."/>
            <person name="Murat C."/>
            <person name="Sun H."/>
            <person name="Tunlid A."/>
            <person name="Henrissat B."/>
            <person name="Grigoriev I.V."/>
            <person name="Hibbett D.S."/>
            <person name="Martin F."/>
            <person name="Nordberg H.P."/>
            <person name="Cantor M.N."/>
            <person name="Hua S.X."/>
        </authorList>
    </citation>
    <scope>NUCLEOTIDE SEQUENCE [LARGE SCALE GENOMIC DNA]</scope>
    <source>
        <strain evidence="1 2">Marx 270</strain>
    </source>
</reference>
<protein>
    <submittedName>
        <fullName evidence="1">Uncharacterized protein</fullName>
    </submittedName>
</protein>
<gene>
    <name evidence="1" type="ORF">M404DRAFT_998604</name>
</gene>
<accession>A0A0C3PGW2</accession>
<evidence type="ECO:0000313" key="1">
    <source>
        <dbReference type="EMBL" id="KIO07209.1"/>
    </source>
</evidence>
<dbReference type="InParanoid" id="A0A0C3PGW2"/>
<organism evidence="1 2">
    <name type="scientific">Pisolithus tinctorius Marx 270</name>
    <dbReference type="NCBI Taxonomy" id="870435"/>
    <lineage>
        <taxon>Eukaryota</taxon>
        <taxon>Fungi</taxon>
        <taxon>Dikarya</taxon>
        <taxon>Basidiomycota</taxon>
        <taxon>Agaricomycotina</taxon>
        <taxon>Agaricomycetes</taxon>
        <taxon>Agaricomycetidae</taxon>
        <taxon>Boletales</taxon>
        <taxon>Sclerodermatineae</taxon>
        <taxon>Pisolithaceae</taxon>
        <taxon>Pisolithus</taxon>
    </lineage>
</organism>
<evidence type="ECO:0000313" key="2">
    <source>
        <dbReference type="Proteomes" id="UP000054217"/>
    </source>
</evidence>
<dbReference type="HOGENOM" id="CLU_2967410_0_0_1"/>
<sequence length="59" mass="6413">MPVRSHSPTQLMRSVHPRMDPNLISLSASCLPQGMMIDDGPTCLPKGVRCGYDSSMRGP</sequence>